<evidence type="ECO:0000313" key="1">
    <source>
        <dbReference type="EMBL" id="KKN85800.1"/>
    </source>
</evidence>
<name>A0A0F9TXR8_9ZZZZ</name>
<dbReference type="AlphaFoldDB" id="A0A0F9TXR8"/>
<sequence length="115" mass="12484">MIGVRFYLDYVSAQRKRKGQHAGNVIAAHVITSGRSWSHVGTVSKGETGKILFSVECIAAVYASPNSPVCSSSVSRTYLQESCKFISEGKAREIHPALFERLDAANEEKGVPQQG</sequence>
<comment type="caution">
    <text evidence="1">The sequence shown here is derived from an EMBL/GenBank/DDBJ whole genome shotgun (WGS) entry which is preliminary data.</text>
</comment>
<organism evidence="1">
    <name type="scientific">marine sediment metagenome</name>
    <dbReference type="NCBI Taxonomy" id="412755"/>
    <lineage>
        <taxon>unclassified sequences</taxon>
        <taxon>metagenomes</taxon>
        <taxon>ecological metagenomes</taxon>
    </lineage>
</organism>
<proteinExistence type="predicted"/>
<dbReference type="EMBL" id="LAZR01000155">
    <property type="protein sequence ID" value="KKN85800.1"/>
    <property type="molecule type" value="Genomic_DNA"/>
</dbReference>
<accession>A0A0F9TXR8</accession>
<gene>
    <name evidence="1" type="ORF">LCGC14_0276070</name>
</gene>
<protein>
    <submittedName>
        <fullName evidence="1">Uncharacterized protein</fullName>
    </submittedName>
</protein>
<reference evidence="1" key="1">
    <citation type="journal article" date="2015" name="Nature">
        <title>Complex archaea that bridge the gap between prokaryotes and eukaryotes.</title>
        <authorList>
            <person name="Spang A."/>
            <person name="Saw J.H."/>
            <person name="Jorgensen S.L."/>
            <person name="Zaremba-Niedzwiedzka K."/>
            <person name="Martijn J."/>
            <person name="Lind A.E."/>
            <person name="van Eijk R."/>
            <person name="Schleper C."/>
            <person name="Guy L."/>
            <person name="Ettema T.J."/>
        </authorList>
    </citation>
    <scope>NUCLEOTIDE SEQUENCE</scope>
</reference>